<evidence type="ECO:0000313" key="1">
    <source>
        <dbReference type="EMBL" id="KAI8569449.1"/>
    </source>
</evidence>
<evidence type="ECO:0000313" key="2">
    <source>
        <dbReference type="Proteomes" id="UP001062846"/>
    </source>
</evidence>
<sequence length="208" mass="23396">MCDCKKNTKKNEKRKNLRKCASLAYFESDYEYDYNFITKFPNISPNYRNAIFLPLSPNRPLLYLNLLYPPPQIRSSSVASIFQRSTNPQSWATTPPAPQQTHNHGHHTRNDSAPTIPSNPPPQPRHHNDDTAATAATKAIDLPCPFETLEGLEMRLITTPPQQWWKATETAARWGRSDEQGKEGIGAEDVTTVAVADELVGVGQPLWN</sequence>
<dbReference type="EMBL" id="CM046389">
    <property type="protein sequence ID" value="KAI8569449.1"/>
    <property type="molecule type" value="Genomic_DNA"/>
</dbReference>
<keyword evidence="2" id="KW-1185">Reference proteome</keyword>
<comment type="caution">
    <text evidence="1">The sequence shown here is derived from an EMBL/GenBank/DDBJ whole genome shotgun (WGS) entry which is preliminary data.</text>
</comment>
<organism evidence="1 2">
    <name type="scientific">Rhododendron molle</name>
    <name type="common">Chinese azalea</name>
    <name type="synonym">Azalea mollis</name>
    <dbReference type="NCBI Taxonomy" id="49168"/>
    <lineage>
        <taxon>Eukaryota</taxon>
        <taxon>Viridiplantae</taxon>
        <taxon>Streptophyta</taxon>
        <taxon>Embryophyta</taxon>
        <taxon>Tracheophyta</taxon>
        <taxon>Spermatophyta</taxon>
        <taxon>Magnoliopsida</taxon>
        <taxon>eudicotyledons</taxon>
        <taxon>Gunneridae</taxon>
        <taxon>Pentapetalae</taxon>
        <taxon>asterids</taxon>
        <taxon>Ericales</taxon>
        <taxon>Ericaceae</taxon>
        <taxon>Ericoideae</taxon>
        <taxon>Rhodoreae</taxon>
        <taxon>Rhododendron</taxon>
    </lineage>
</organism>
<gene>
    <name evidence="1" type="ORF">RHMOL_Rhmol02G0280200</name>
</gene>
<protein>
    <submittedName>
        <fullName evidence="1">Uncharacterized protein</fullName>
    </submittedName>
</protein>
<proteinExistence type="predicted"/>
<reference evidence="1" key="1">
    <citation type="submission" date="2022-02" db="EMBL/GenBank/DDBJ databases">
        <title>Plant Genome Project.</title>
        <authorList>
            <person name="Zhang R.-G."/>
        </authorList>
    </citation>
    <scope>NUCLEOTIDE SEQUENCE</scope>
    <source>
        <strain evidence="1">AT1</strain>
    </source>
</reference>
<dbReference type="Proteomes" id="UP001062846">
    <property type="component" value="Chromosome 2"/>
</dbReference>
<name>A0ACC0PWB5_RHOML</name>
<accession>A0ACC0PWB5</accession>